<feature type="transmembrane region" description="Helical" evidence="5">
    <location>
        <begin position="31"/>
        <end position="48"/>
    </location>
</feature>
<proteinExistence type="predicted"/>
<keyword evidence="3 5" id="KW-1133">Transmembrane helix</keyword>
<protein>
    <submittedName>
        <fullName evidence="6">ABC-transporter type IV</fullName>
    </submittedName>
</protein>
<comment type="subcellular location">
    <subcellularLocation>
        <location evidence="1">Membrane</location>
        <topology evidence="1">Multi-pass membrane protein</topology>
    </subcellularLocation>
</comment>
<dbReference type="Pfam" id="PF06541">
    <property type="entry name" value="ABC_trans_CmpB"/>
    <property type="match status" value="1"/>
</dbReference>
<dbReference type="AlphaFoldDB" id="A0A1G7IRW1"/>
<evidence type="ECO:0000256" key="4">
    <source>
        <dbReference type="ARBA" id="ARBA00023136"/>
    </source>
</evidence>
<dbReference type="EMBL" id="FNBU01000003">
    <property type="protein sequence ID" value="SDF15403.1"/>
    <property type="molecule type" value="Genomic_DNA"/>
</dbReference>
<dbReference type="Proteomes" id="UP000243333">
    <property type="component" value="Unassembled WGS sequence"/>
</dbReference>
<keyword evidence="2 5" id="KW-0812">Transmembrane</keyword>
<name>A0A1G7IRW1_9FIRM</name>
<evidence type="ECO:0000256" key="5">
    <source>
        <dbReference type="SAM" id="Phobius"/>
    </source>
</evidence>
<dbReference type="GO" id="GO:0016020">
    <property type="term" value="C:membrane"/>
    <property type="evidence" value="ECO:0007669"/>
    <property type="project" value="UniProtKB-SubCell"/>
</dbReference>
<evidence type="ECO:0000256" key="2">
    <source>
        <dbReference type="ARBA" id="ARBA00022692"/>
    </source>
</evidence>
<dbReference type="InterPro" id="IPR010540">
    <property type="entry name" value="CmpB_TMEM229"/>
</dbReference>
<evidence type="ECO:0000256" key="1">
    <source>
        <dbReference type="ARBA" id="ARBA00004141"/>
    </source>
</evidence>
<feature type="transmembrane region" description="Helical" evidence="5">
    <location>
        <begin position="98"/>
        <end position="115"/>
    </location>
</feature>
<feature type="transmembrane region" description="Helical" evidence="5">
    <location>
        <begin position="60"/>
        <end position="78"/>
    </location>
</feature>
<evidence type="ECO:0000313" key="7">
    <source>
        <dbReference type="Proteomes" id="UP000243333"/>
    </source>
</evidence>
<keyword evidence="7" id="KW-1185">Reference proteome</keyword>
<dbReference type="PANTHER" id="PTHR31746">
    <property type="entry name" value="TRANSMEMBRANE PROTEIN 229 FAMILY MEMBER"/>
    <property type="match status" value="1"/>
</dbReference>
<sequence>MYGALGWCLEVLWTGLGSLLSGDVRLTAKTYLWMFPIYGLAVLFEPVHDRIRAWPITLRGLVWMVLFFAVEYASGWLLRFLTGVSPWDYSHARWQIDGLIRLDYAPVWFGVGLLFEKVHDRLRRMKIL</sequence>
<evidence type="ECO:0000256" key="3">
    <source>
        <dbReference type="ARBA" id="ARBA00022989"/>
    </source>
</evidence>
<evidence type="ECO:0000313" key="6">
    <source>
        <dbReference type="EMBL" id="SDF15403.1"/>
    </source>
</evidence>
<keyword evidence="4 5" id="KW-0472">Membrane</keyword>
<dbReference type="STRING" id="1123285.SAMN05660235_00613"/>
<reference evidence="7" key="1">
    <citation type="submission" date="2016-10" db="EMBL/GenBank/DDBJ databases">
        <authorList>
            <person name="Varghese N."/>
            <person name="Submissions S."/>
        </authorList>
    </citation>
    <scope>NUCLEOTIDE SEQUENCE [LARGE SCALE GENOMIC DNA]</scope>
    <source>
        <strain evidence="7">DSM 23256</strain>
    </source>
</reference>
<accession>A0A1G7IRW1</accession>
<gene>
    <name evidence="6" type="ORF">SAMN05660235_00613</name>
</gene>
<organism evidence="6 7">
    <name type="scientific">Sporolituus thermophilus DSM 23256</name>
    <dbReference type="NCBI Taxonomy" id="1123285"/>
    <lineage>
        <taxon>Bacteria</taxon>
        <taxon>Bacillati</taxon>
        <taxon>Bacillota</taxon>
        <taxon>Negativicutes</taxon>
        <taxon>Selenomonadales</taxon>
        <taxon>Sporomusaceae</taxon>
        <taxon>Sporolituus</taxon>
    </lineage>
</organism>